<protein>
    <submittedName>
        <fullName evidence="2">Uncharacterized protein</fullName>
    </submittedName>
</protein>
<name>A0ABQ8U4A0_9EUKA</name>
<evidence type="ECO:0000313" key="3">
    <source>
        <dbReference type="Proteomes" id="UP001141327"/>
    </source>
</evidence>
<proteinExistence type="predicted"/>
<accession>A0ABQ8U4A0</accession>
<dbReference type="Proteomes" id="UP001141327">
    <property type="component" value="Unassembled WGS sequence"/>
</dbReference>
<evidence type="ECO:0000256" key="1">
    <source>
        <dbReference type="SAM" id="SignalP"/>
    </source>
</evidence>
<organism evidence="2 3">
    <name type="scientific">Paratrimastix pyriformis</name>
    <dbReference type="NCBI Taxonomy" id="342808"/>
    <lineage>
        <taxon>Eukaryota</taxon>
        <taxon>Metamonada</taxon>
        <taxon>Preaxostyla</taxon>
        <taxon>Paratrimastigidae</taxon>
        <taxon>Paratrimastix</taxon>
    </lineage>
</organism>
<gene>
    <name evidence="2" type="ORF">PAPYR_12347</name>
</gene>
<evidence type="ECO:0000313" key="2">
    <source>
        <dbReference type="EMBL" id="KAJ4453231.1"/>
    </source>
</evidence>
<sequence>MIVFDMIVFNLVQIFNFSIAAVPPVRRSAPVLTEHQLPTWLREVVGPSRSLSSRHTPKNWLYVQYIGSSTIYRQFTGKYTGSFTYCMGSFSASLFSVNAGMNFQFIGSFTGHTKKFTVVVLRLPGVEVMGAPVDYVTPAYYFAIVYYRACLSGIVAGQTGMVPMPASACAGWRQLWMMSGDSNGRVLRQGLPKYYSLTGYLFSEIDDLVRTGGGARAGQGVNGQTRTP</sequence>
<dbReference type="EMBL" id="JAPMOS010000293">
    <property type="protein sequence ID" value="KAJ4453231.1"/>
    <property type="molecule type" value="Genomic_DNA"/>
</dbReference>
<reference evidence="2" key="1">
    <citation type="journal article" date="2022" name="bioRxiv">
        <title>Genomics of Preaxostyla Flagellates Illuminates Evolutionary Transitions and the Path Towards Mitochondrial Loss.</title>
        <authorList>
            <person name="Novak L.V.F."/>
            <person name="Treitli S.C."/>
            <person name="Pyrih J."/>
            <person name="Halakuc P."/>
            <person name="Pipaliya S.V."/>
            <person name="Vacek V."/>
            <person name="Brzon O."/>
            <person name="Soukal P."/>
            <person name="Eme L."/>
            <person name="Dacks J.B."/>
            <person name="Karnkowska A."/>
            <person name="Elias M."/>
            <person name="Hampl V."/>
        </authorList>
    </citation>
    <scope>NUCLEOTIDE SEQUENCE</scope>
    <source>
        <strain evidence="2">RCP-MX</strain>
    </source>
</reference>
<keyword evidence="3" id="KW-1185">Reference proteome</keyword>
<feature type="chain" id="PRO_5046423686" evidence="1">
    <location>
        <begin position="21"/>
        <end position="228"/>
    </location>
</feature>
<keyword evidence="1" id="KW-0732">Signal</keyword>
<comment type="caution">
    <text evidence="2">The sequence shown here is derived from an EMBL/GenBank/DDBJ whole genome shotgun (WGS) entry which is preliminary data.</text>
</comment>
<feature type="signal peptide" evidence="1">
    <location>
        <begin position="1"/>
        <end position="20"/>
    </location>
</feature>